<organism evidence="1 2">
    <name type="scientific">Dactylosporangium maewongense</name>
    <dbReference type="NCBI Taxonomy" id="634393"/>
    <lineage>
        <taxon>Bacteria</taxon>
        <taxon>Bacillati</taxon>
        <taxon>Actinomycetota</taxon>
        <taxon>Actinomycetes</taxon>
        <taxon>Micromonosporales</taxon>
        <taxon>Micromonosporaceae</taxon>
        <taxon>Dactylosporangium</taxon>
    </lineage>
</organism>
<proteinExistence type="predicted"/>
<comment type="caution">
    <text evidence="1">The sequence shown here is derived from an EMBL/GenBank/DDBJ whole genome shotgun (WGS) entry which is preliminary data.</text>
</comment>
<accession>A0ABP4NNL8</accession>
<evidence type="ECO:0000313" key="2">
    <source>
        <dbReference type="Proteomes" id="UP001501470"/>
    </source>
</evidence>
<protein>
    <recommendedName>
        <fullName evidence="3">Type I-U CRISPR-associated protein Csx17</fullName>
    </recommendedName>
</protein>
<evidence type="ECO:0008006" key="3">
    <source>
        <dbReference type="Google" id="ProtNLM"/>
    </source>
</evidence>
<reference evidence="2" key="1">
    <citation type="journal article" date="2019" name="Int. J. Syst. Evol. Microbiol.">
        <title>The Global Catalogue of Microorganisms (GCM) 10K type strain sequencing project: providing services to taxonomists for standard genome sequencing and annotation.</title>
        <authorList>
            <consortium name="The Broad Institute Genomics Platform"/>
            <consortium name="The Broad Institute Genome Sequencing Center for Infectious Disease"/>
            <person name="Wu L."/>
            <person name="Ma J."/>
        </authorList>
    </citation>
    <scope>NUCLEOTIDE SEQUENCE [LARGE SCALE GENOMIC DNA]</scope>
    <source>
        <strain evidence="2">JCM 15933</strain>
    </source>
</reference>
<dbReference type="InterPro" id="IPR026483">
    <property type="entry name" value="Cas_Csx17"/>
</dbReference>
<keyword evidence="2" id="KW-1185">Reference proteome</keyword>
<dbReference type="Proteomes" id="UP001501470">
    <property type="component" value="Unassembled WGS sequence"/>
</dbReference>
<dbReference type="RefSeq" id="WP_344512490.1">
    <property type="nucleotide sequence ID" value="NZ_BAAAQD010000033.1"/>
</dbReference>
<gene>
    <name evidence="1" type="ORF">GCM10009827_101100</name>
</gene>
<dbReference type="EMBL" id="BAAAQD010000033">
    <property type="protein sequence ID" value="GAA1563303.1"/>
    <property type="molecule type" value="Genomic_DNA"/>
</dbReference>
<dbReference type="NCBIfam" id="TIGR04113">
    <property type="entry name" value="cas_csx17"/>
    <property type="match status" value="1"/>
</dbReference>
<sequence length="749" mass="79345">MITMAGCRTVPIGSYLQGLGMWRAVVRLLDPEAKAHWHAGRLVLSTHFSTADELIEALAGRFEPLPIASPWNAGAGYTDNGSNTTATGALAAVRSSSEPRLARLRAVVEAADRVTAEAHARGWSGTGKELWDKARKPDVMQLCRNEFPDDALAWIDAAVVLGRDERGRPDPTYSRLLGTGGNFGRQDVSSTYVQAVLAVLVKSRTAKQSGGWLRAALVGDESVPYLRNTVGQLDPGRAGGVQSSPLENDDEGFANPWAFLFAIEGAVLFASAAVRREGALTSRVAVPFAVDGSAGGFATDADGEPVRAEMWMPEWSRPATLAEIEHLLGEGRVEWGGRPARTGLDFVRAVATLGVDRGITHFTRHIVTDRFGQSPLAVPAGRIAVRDHAGPVGLLGALDRWLDDVRAVTRSGEVTSRMRQLDVACFDVSRGGGPAAMRTVIIALGRLHEAVANSSAARERVRRPLVVADAAGWWAALGPDLPELRLAAAFASGSDADLSQPVRFGSATLRCLLSPVRPAHGGKRLEWSDRPSAVAVSGGTVAALAAAHRRRGIPGAVSDPFAGDTARHRPVIKGVLSAFRRGLHASLSDVVALAAGEVDDALLGDYLRGLVLLDWSTAPLSRLTIPGDEERPFIPAPLALLLPFFAVDPLPIRLRRDDPTDTAVVLRPGPGWLTGLRSSDPAGVYTDALRRLGAAGITRTVTHVADGLDGDAVTAALLLRMPRGDRLAALRSVAVLPARPPARVLGEPA</sequence>
<evidence type="ECO:0000313" key="1">
    <source>
        <dbReference type="EMBL" id="GAA1563303.1"/>
    </source>
</evidence>
<name>A0ABP4NNL8_9ACTN</name>